<name>A0AAV4WZ40_CAEEX</name>
<keyword evidence="2" id="KW-1185">Reference proteome</keyword>
<evidence type="ECO:0000313" key="2">
    <source>
        <dbReference type="Proteomes" id="UP001054945"/>
    </source>
</evidence>
<comment type="caution">
    <text evidence="1">The sequence shown here is derived from an EMBL/GenBank/DDBJ whole genome shotgun (WGS) entry which is preliminary data.</text>
</comment>
<sequence length="104" mass="12470">MCLWEVHCKFHWEYPLQFVALFTQKEICSLLIEFYNFIRIIVMRLISSTLKDRFAGMSNDRALRSALLVKLNRRDVGVAINYAKTRLFRNRFLNGIEIVLWRDI</sequence>
<reference evidence="1 2" key="1">
    <citation type="submission" date="2021-06" db="EMBL/GenBank/DDBJ databases">
        <title>Caerostris extrusa draft genome.</title>
        <authorList>
            <person name="Kono N."/>
            <person name="Arakawa K."/>
        </authorList>
    </citation>
    <scope>NUCLEOTIDE SEQUENCE [LARGE SCALE GENOMIC DNA]</scope>
</reference>
<dbReference type="AlphaFoldDB" id="A0AAV4WZ40"/>
<protein>
    <submittedName>
        <fullName evidence="1">Uncharacterized protein</fullName>
    </submittedName>
</protein>
<dbReference type="Proteomes" id="UP001054945">
    <property type="component" value="Unassembled WGS sequence"/>
</dbReference>
<proteinExistence type="predicted"/>
<accession>A0AAV4WZ40</accession>
<dbReference type="EMBL" id="BPLR01016974">
    <property type="protein sequence ID" value="GIY87776.1"/>
    <property type="molecule type" value="Genomic_DNA"/>
</dbReference>
<organism evidence="1 2">
    <name type="scientific">Caerostris extrusa</name>
    <name type="common">Bark spider</name>
    <name type="synonym">Caerostris bankana</name>
    <dbReference type="NCBI Taxonomy" id="172846"/>
    <lineage>
        <taxon>Eukaryota</taxon>
        <taxon>Metazoa</taxon>
        <taxon>Ecdysozoa</taxon>
        <taxon>Arthropoda</taxon>
        <taxon>Chelicerata</taxon>
        <taxon>Arachnida</taxon>
        <taxon>Araneae</taxon>
        <taxon>Araneomorphae</taxon>
        <taxon>Entelegynae</taxon>
        <taxon>Araneoidea</taxon>
        <taxon>Araneidae</taxon>
        <taxon>Caerostris</taxon>
    </lineage>
</organism>
<gene>
    <name evidence="1" type="ORF">CEXT_690221</name>
</gene>
<evidence type="ECO:0000313" key="1">
    <source>
        <dbReference type="EMBL" id="GIY87776.1"/>
    </source>
</evidence>